<evidence type="ECO:0000256" key="1">
    <source>
        <dbReference type="SAM" id="Phobius"/>
    </source>
</evidence>
<sequence length="190" mass="21056">MQKAWLPLFIVLATLFQWVHAGVVVHKSFKERVLIQGKNATVTITAFNRGPDDITNFVVDDRSFKNMTAYAPVAGRHSRLFKSIAVNESASFWFVVKPKEAGTHQDQPAFFKYKDSNNKQHTGFSSNYQVYPVFTEQEAIKLGLGGSGVNGKWPILVVAFAGLAAFIGYAYQETLSQQASSVASDNNDDE</sequence>
<keyword evidence="4" id="KW-1185">Reference proteome</keyword>
<dbReference type="PANTHER" id="PTHR12861">
    <property type="entry name" value="TRANSLOCON-ASSOCIATED PROTEIN, BETA SUBUNIT PRECURSOR TRAP-BETA SIGNAL SEQUENCE RECEPTOR BETA SUBUNIT"/>
    <property type="match status" value="1"/>
</dbReference>
<dbReference type="STRING" id="246404.A0A507FNE1"/>
<accession>A0A507FNE1</accession>
<dbReference type="Proteomes" id="UP000320333">
    <property type="component" value="Unassembled WGS sequence"/>
</dbReference>
<proteinExistence type="predicted"/>
<dbReference type="Pfam" id="PF05753">
    <property type="entry name" value="TRAP_beta"/>
    <property type="match status" value="1"/>
</dbReference>
<dbReference type="OrthoDB" id="2096242at2759"/>
<feature type="signal peptide" evidence="2">
    <location>
        <begin position="1"/>
        <end position="21"/>
    </location>
</feature>
<evidence type="ECO:0000313" key="4">
    <source>
        <dbReference type="Proteomes" id="UP000320333"/>
    </source>
</evidence>
<dbReference type="AlphaFoldDB" id="A0A507FNE1"/>
<protein>
    <recommendedName>
        <fullName evidence="5">Translocon-associated protein subunit beta</fullName>
    </recommendedName>
</protein>
<dbReference type="GO" id="GO:0005783">
    <property type="term" value="C:endoplasmic reticulum"/>
    <property type="evidence" value="ECO:0007669"/>
    <property type="project" value="TreeGrafter"/>
</dbReference>
<keyword evidence="1" id="KW-0472">Membrane</keyword>
<keyword evidence="1" id="KW-0812">Transmembrane</keyword>
<organism evidence="3 4">
    <name type="scientific">Chytriomyces confervae</name>
    <dbReference type="NCBI Taxonomy" id="246404"/>
    <lineage>
        <taxon>Eukaryota</taxon>
        <taxon>Fungi</taxon>
        <taxon>Fungi incertae sedis</taxon>
        <taxon>Chytridiomycota</taxon>
        <taxon>Chytridiomycota incertae sedis</taxon>
        <taxon>Chytridiomycetes</taxon>
        <taxon>Chytridiales</taxon>
        <taxon>Chytriomycetaceae</taxon>
        <taxon>Chytriomyces</taxon>
    </lineage>
</organism>
<dbReference type="PANTHER" id="PTHR12861:SF3">
    <property type="entry name" value="TRANSLOCON-ASSOCIATED PROTEIN SUBUNIT BETA"/>
    <property type="match status" value="1"/>
</dbReference>
<gene>
    <name evidence="3" type="ORF">CcCBS67573_g00864</name>
</gene>
<reference evidence="3 4" key="1">
    <citation type="journal article" date="2019" name="Sci. Rep.">
        <title>Comparative genomics of chytrid fungi reveal insights into the obligate biotrophic and pathogenic lifestyle of Synchytrium endobioticum.</title>
        <authorList>
            <person name="van de Vossenberg B.T.L.H."/>
            <person name="Warris S."/>
            <person name="Nguyen H.D.T."/>
            <person name="van Gent-Pelzer M.P.E."/>
            <person name="Joly D.L."/>
            <person name="van de Geest H.C."/>
            <person name="Bonants P.J.M."/>
            <person name="Smith D.S."/>
            <person name="Levesque C.A."/>
            <person name="van der Lee T.A.J."/>
        </authorList>
    </citation>
    <scope>NUCLEOTIDE SEQUENCE [LARGE SCALE GENOMIC DNA]</scope>
    <source>
        <strain evidence="3 4">CBS 675.73</strain>
    </source>
</reference>
<evidence type="ECO:0000313" key="3">
    <source>
        <dbReference type="EMBL" id="TPX77824.1"/>
    </source>
</evidence>
<name>A0A507FNE1_9FUNG</name>
<dbReference type="EMBL" id="QEAP01000013">
    <property type="protein sequence ID" value="TPX77824.1"/>
    <property type="molecule type" value="Genomic_DNA"/>
</dbReference>
<keyword evidence="2" id="KW-0732">Signal</keyword>
<evidence type="ECO:0008006" key="5">
    <source>
        <dbReference type="Google" id="ProtNLM"/>
    </source>
</evidence>
<feature type="transmembrane region" description="Helical" evidence="1">
    <location>
        <begin position="153"/>
        <end position="171"/>
    </location>
</feature>
<keyword evidence="1" id="KW-1133">Transmembrane helix</keyword>
<comment type="caution">
    <text evidence="3">The sequence shown here is derived from an EMBL/GenBank/DDBJ whole genome shotgun (WGS) entry which is preliminary data.</text>
</comment>
<feature type="chain" id="PRO_5021250584" description="Translocon-associated protein subunit beta" evidence="2">
    <location>
        <begin position="22"/>
        <end position="190"/>
    </location>
</feature>
<evidence type="ECO:0000256" key="2">
    <source>
        <dbReference type="SAM" id="SignalP"/>
    </source>
</evidence>